<dbReference type="PANTHER" id="PTHR43011">
    <property type="entry name" value="IRON-SULFUR CLUSTER ASSEMBLY 2 HOMOLOG, MITOCHONDRIAL"/>
    <property type="match status" value="1"/>
</dbReference>
<dbReference type="Pfam" id="PF01521">
    <property type="entry name" value="Fe-S_biosyn"/>
    <property type="match status" value="1"/>
</dbReference>
<accession>A0AAV5S433</accession>
<dbReference type="GO" id="GO:0005506">
    <property type="term" value="F:iron ion binding"/>
    <property type="evidence" value="ECO:0007669"/>
    <property type="project" value="TreeGrafter"/>
</dbReference>
<reference evidence="3 4" key="1">
    <citation type="journal article" date="2023" name="Elife">
        <title>Identification of key yeast species and microbe-microbe interactions impacting larval growth of Drosophila in the wild.</title>
        <authorList>
            <person name="Mure A."/>
            <person name="Sugiura Y."/>
            <person name="Maeda R."/>
            <person name="Honda K."/>
            <person name="Sakurai N."/>
            <person name="Takahashi Y."/>
            <person name="Watada M."/>
            <person name="Katoh T."/>
            <person name="Gotoh A."/>
            <person name="Gotoh Y."/>
            <person name="Taniguchi I."/>
            <person name="Nakamura K."/>
            <person name="Hayashi T."/>
            <person name="Katayama T."/>
            <person name="Uemura T."/>
            <person name="Hattori Y."/>
        </authorList>
    </citation>
    <scope>NUCLEOTIDE SEQUENCE [LARGE SCALE GENOMIC DNA]</scope>
    <source>
        <strain evidence="3 4">KH-74</strain>
    </source>
</reference>
<dbReference type="Gene3D" id="2.60.300.12">
    <property type="entry name" value="HesB-like domain"/>
    <property type="match status" value="1"/>
</dbReference>
<organism evidence="3 4">
    <name type="scientific">Maudiozyma humilis</name>
    <name type="common">Sour dough yeast</name>
    <name type="synonym">Kazachstania humilis</name>
    <dbReference type="NCBI Taxonomy" id="51915"/>
    <lineage>
        <taxon>Eukaryota</taxon>
        <taxon>Fungi</taxon>
        <taxon>Dikarya</taxon>
        <taxon>Ascomycota</taxon>
        <taxon>Saccharomycotina</taxon>
        <taxon>Saccharomycetes</taxon>
        <taxon>Saccharomycetales</taxon>
        <taxon>Saccharomycetaceae</taxon>
        <taxon>Maudiozyma</taxon>
    </lineage>
</organism>
<gene>
    <name evidence="3" type="ORF">DAKH74_042080</name>
</gene>
<evidence type="ECO:0000313" key="3">
    <source>
        <dbReference type="EMBL" id="GMM57592.1"/>
    </source>
</evidence>
<comment type="similarity">
    <text evidence="1">Belongs to the HesB/IscA family.</text>
</comment>
<dbReference type="GO" id="GO:0051537">
    <property type="term" value="F:2 iron, 2 sulfur cluster binding"/>
    <property type="evidence" value="ECO:0007669"/>
    <property type="project" value="TreeGrafter"/>
</dbReference>
<dbReference type="GO" id="GO:0005739">
    <property type="term" value="C:mitochondrion"/>
    <property type="evidence" value="ECO:0007669"/>
    <property type="project" value="TreeGrafter"/>
</dbReference>
<comment type="caution">
    <text evidence="3">The sequence shown here is derived from an EMBL/GenBank/DDBJ whole genome shotgun (WGS) entry which is preliminary data.</text>
</comment>
<keyword evidence="4" id="KW-1185">Reference proteome</keyword>
<dbReference type="InterPro" id="IPR035903">
    <property type="entry name" value="HesB-like_dom_sf"/>
</dbReference>
<feature type="domain" description="Core" evidence="2">
    <location>
        <begin position="41"/>
        <end position="170"/>
    </location>
</feature>
<dbReference type="PANTHER" id="PTHR43011:SF1">
    <property type="entry name" value="IRON-SULFUR CLUSTER ASSEMBLY 2 HOMOLOG, MITOCHONDRIAL"/>
    <property type="match status" value="1"/>
</dbReference>
<protein>
    <submittedName>
        <fullName evidence="3">Isa2 protein</fullName>
    </submittedName>
</protein>
<evidence type="ECO:0000313" key="4">
    <source>
        <dbReference type="Proteomes" id="UP001377567"/>
    </source>
</evidence>
<dbReference type="GO" id="GO:0051539">
    <property type="term" value="F:4 iron, 4 sulfur cluster binding"/>
    <property type="evidence" value="ECO:0007669"/>
    <property type="project" value="TreeGrafter"/>
</dbReference>
<dbReference type="SUPFAM" id="SSF89360">
    <property type="entry name" value="HesB-like domain"/>
    <property type="match status" value="1"/>
</dbReference>
<dbReference type="GO" id="GO:0016226">
    <property type="term" value="P:iron-sulfur cluster assembly"/>
    <property type="evidence" value="ECO:0007669"/>
    <property type="project" value="TreeGrafter"/>
</dbReference>
<evidence type="ECO:0000259" key="2">
    <source>
        <dbReference type="Pfam" id="PF01521"/>
    </source>
</evidence>
<sequence>MRTGRLGQRGYASTATNLSAADPTEVLVQPSRIVNQIKDLNLSVSERAASRLSQINRDSHEVLKVGIESGGCHGFQYTLQLIPESQLDLQTGLMKGGEDAATAKAAEDEFEDAENAKLTIYELNDSTGKVAIDPQSLKILNNTVLTYTKELIGSSFKISGGSLKSSCGCGSSFDVDVEA</sequence>
<dbReference type="EMBL" id="BTGD01000013">
    <property type="protein sequence ID" value="GMM57592.1"/>
    <property type="molecule type" value="Genomic_DNA"/>
</dbReference>
<proteinExistence type="inferred from homology"/>
<name>A0AAV5S433_MAUHU</name>
<dbReference type="AlphaFoldDB" id="A0AAV5S433"/>
<dbReference type="Proteomes" id="UP001377567">
    <property type="component" value="Unassembled WGS sequence"/>
</dbReference>
<evidence type="ECO:0000256" key="1">
    <source>
        <dbReference type="ARBA" id="ARBA00006718"/>
    </source>
</evidence>
<dbReference type="InterPro" id="IPR000361">
    <property type="entry name" value="ATAP_core_dom"/>
</dbReference>